<dbReference type="InterPro" id="IPR000907">
    <property type="entry name" value="LipOase"/>
</dbReference>
<dbReference type="InterPro" id="IPR013819">
    <property type="entry name" value="LipOase_C"/>
</dbReference>
<keyword evidence="3" id="KW-0223">Dioxygenase</keyword>
<dbReference type="GO" id="GO:0050584">
    <property type="term" value="F:linoleate 11-lipoxygenase activity"/>
    <property type="evidence" value="ECO:0007669"/>
    <property type="project" value="UniProtKB-ARBA"/>
</dbReference>
<keyword evidence="2" id="KW-0479">Metal-binding</keyword>
<dbReference type="Gene3D" id="3.10.450.60">
    <property type="match status" value="1"/>
</dbReference>
<keyword evidence="6" id="KW-0689">Ribosomal protein</keyword>
<dbReference type="GO" id="GO:0046872">
    <property type="term" value="F:metal ion binding"/>
    <property type="evidence" value="ECO:0007669"/>
    <property type="project" value="UniProtKB-KW"/>
</dbReference>
<proteinExistence type="predicted"/>
<sequence length="746" mass="84018">MAPGAITEDATRNESVDIRIQQIAAIKAGVASNQPRGPRLTHWDSGLFESELVLNDVTPRALPVKAGEKHDNLIVSDKDDPDPVIRGSFAGTQKALTEIYKRTEDSFAAYFDVANFETSIPRPVALEEKRQIYTYQKPWSDNYPPHLNLIPPKDEVPLTTIFNKMRLLDTSSLLTQLVPDFVYDFIHSDPEADTLDGITKRNQELRAQKKDVFSEPNIGDRDDWYTDRIYAQQMFTGTNPMTIEAIDDKLLDEFKQAAHSQKNNGVISLLEDANARANLFVQDYSYFREAVEIAPTAPLMSNKDTNWLRRIEGIFSSEVRNDDAVRYLSAPVVLLILDKDAEGKEGQLHPLAICIDYRGSMAHSVTIFNTKVTPSSNVPNYDESVNWPWRYAKLAAQAADWTRHELTVHLTNTHFVEEATIVASQRCFDDSHPVYALLKPHWLRTLSLNAGARSVLVPSVISKISGIETGQVNLFIKHAYRRFDWVANYVPNDLARRGFPLTEIEAADKSNSRFRKYTYARNMLEMWTSLRDFVSQMLSIDYTSDATVAGDRCVQDWATEMRANYGGNLASFPASFKTLGELIDAVTMCIHLASPQHTSINYLQDYYQSFVVNRPPCLCSPPPTSLKELLKYQEADIMKALPVNAPRTWLLASHLPYLLSYKVAQDQNLVTYAKSLQVLAGQKVKGAKNGKPEERDVKTKTAADGLLNALVKMSSDFALRSNELENEGEVRYDVMDPVMTAVSILI</sequence>
<dbReference type="STRING" id="2082308.A0A2K1QYJ3"/>
<dbReference type="OrthoDB" id="407298at2759"/>
<organism evidence="6 7">
    <name type="scientific">Sphaceloma murrayae</name>
    <dbReference type="NCBI Taxonomy" id="2082308"/>
    <lineage>
        <taxon>Eukaryota</taxon>
        <taxon>Fungi</taxon>
        <taxon>Dikarya</taxon>
        <taxon>Ascomycota</taxon>
        <taxon>Pezizomycotina</taxon>
        <taxon>Dothideomycetes</taxon>
        <taxon>Dothideomycetidae</taxon>
        <taxon>Myriangiales</taxon>
        <taxon>Elsinoaceae</taxon>
        <taxon>Sphaceloma</taxon>
    </lineage>
</organism>
<dbReference type="AlphaFoldDB" id="A0A2K1QYJ3"/>
<evidence type="ECO:0000256" key="2">
    <source>
        <dbReference type="ARBA" id="ARBA00022723"/>
    </source>
</evidence>
<dbReference type="EMBL" id="NKHZ01000025">
    <property type="protein sequence ID" value="PNS20121.1"/>
    <property type="molecule type" value="Genomic_DNA"/>
</dbReference>
<dbReference type="Proteomes" id="UP000243797">
    <property type="component" value="Unassembled WGS sequence"/>
</dbReference>
<keyword evidence="6" id="KW-0687">Ribonucleoprotein</keyword>
<accession>A0A2K1QYJ3</accession>
<dbReference type="PROSITE" id="PS51393">
    <property type="entry name" value="LIPOXYGENASE_3"/>
    <property type="match status" value="1"/>
</dbReference>
<dbReference type="Gene3D" id="1.20.245.10">
    <property type="entry name" value="Lipoxygenase-1, Domain 5"/>
    <property type="match status" value="1"/>
</dbReference>
<protein>
    <recommendedName>
        <fullName evidence="1">Manganese lipoxygenase</fullName>
    </recommendedName>
</protein>
<feature type="domain" description="Lipoxygenase" evidence="5">
    <location>
        <begin position="106"/>
        <end position="746"/>
    </location>
</feature>
<keyword evidence="7" id="KW-1185">Reference proteome</keyword>
<dbReference type="InterPro" id="IPR036226">
    <property type="entry name" value="LipOase_C_sf"/>
</dbReference>
<evidence type="ECO:0000313" key="6">
    <source>
        <dbReference type="EMBL" id="PNS20121.1"/>
    </source>
</evidence>
<gene>
    <name evidence="6" type="ORF">CAC42_5571</name>
</gene>
<dbReference type="Pfam" id="PF00305">
    <property type="entry name" value="Lipoxygenase"/>
    <property type="match status" value="1"/>
</dbReference>
<evidence type="ECO:0000256" key="1">
    <source>
        <dbReference type="ARBA" id="ARBA00021175"/>
    </source>
</evidence>
<dbReference type="PANTHER" id="PTHR11771">
    <property type="entry name" value="LIPOXYGENASE"/>
    <property type="match status" value="1"/>
</dbReference>
<dbReference type="InParanoid" id="A0A2K1QYJ3"/>
<comment type="caution">
    <text evidence="6">The sequence shown here is derived from an EMBL/GenBank/DDBJ whole genome shotgun (WGS) entry which is preliminary data.</text>
</comment>
<evidence type="ECO:0000256" key="3">
    <source>
        <dbReference type="ARBA" id="ARBA00022964"/>
    </source>
</evidence>
<dbReference type="GO" id="GO:0043651">
    <property type="term" value="P:linoleic acid metabolic process"/>
    <property type="evidence" value="ECO:0007669"/>
    <property type="project" value="UniProtKB-ARBA"/>
</dbReference>
<evidence type="ECO:0000313" key="7">
    <source>
        <dbReference type="Proteomes" id="UP000243797"/>
    </source>
</evidence>
<name>A0A2K1QYJ3_9PEZI</name>
<evidence type="ECO:0000259" key="5">
    <source>
        <dbReference type="PROSITE" id="PS51393"/>
    </source>
</evidence>
<keyword evidence="4" id="KW-0560">Oxidoreductase</keyword>
<dbReference type="SUPFAM" id="SSF48484">
    <property type="entry name" value="Lipoxigenase"/>
    <property type="match status" value="1"/>
</dbReference>
<reference evidence="6 7" key="1">
    <citation type="submission" date="2017-06" db="EMBL/GenBank/DDBJ databases">
        <title>Draft genome sequence of a variant of Elsinoe murrayae.</title>
        <authorList>
            <person name="Cheng Q."/>
        </authorList>
    </citation>
    <scope>NUCLEOTIDE SEQUENCE [LARGE SCALE GENOMIC DNA]</scope>
    <source>
        <strain evidence="6 7">CQ-2017a</strain>
    </source>
</reference>
<evidence type="ECO:0000256" key="4">
    <source>
        <dbReference type="ARBA" id="ARBA00023002"/>
    </source>
</evidence>
<dbReference type="GO" id="GO:0005840">
    <property type="term" value="C:ribosome"/>
    <property type="evidence" value="ECO:0007669"/>
    <property type="project" value="UniProtKB-KW"/>
</dbReference>
<dbReference type="GO" id="GO:0034440">
    <property type="term" value="P:lipid oxidation"/>
    <property type="evidence" value="ECO:0007669"/>
    <property type="project" value="InterPro"/>
</dbReference>